<reference evidence="3" key="1">
    <citation type="submission" date="2012-09" db="EMBL/GenBank/DDBJ databases">
        <authorList>
            <person name="Martin A.A."/>
        </authorList>
    </citation>
    <scope>NUCLEOTIDE SEQUENCE</scope>
</reference>
<name>A0A0K0DPS6_ANGCA</name>
<organism evidence="3 4">
    <name type="scientific">Angiostrongylus cantonensis</name>
    <name type="common">Rat lungworm</name>
    <dbReference type="NCBI Taxonomy" id="6313"/>
    <lineage>
        <taxon>Eukaryota</taxon>
        <taxon>Metazoa</taxon>
        <taxon>Ecdysozoa</taxon>
        <taxon>Nematoda</taxon>
        <taxon>Chromadorea</taxon>
        <taxon>Rhabditida</taxon>
        <taxon>Rhabditina</taxon>
        <taxon>Rhabditomorpha</taxon>
        <taxon>Strongyloidea</taxon>
        <taxon>Metastrongylidae</taxon>
        <taxon>Angiostrongylus</taxon>
    </lineage>
</organism>
<dbReference type="WBParaSite" id="ACAC_0001376501-mRNA-1">
    <property type="protein sequence ID" value="ACAC_0001376501-mRNA-1"/>
    <property type="gene ID" value="ACAC_0001376501"/>
</dbReference>
<feature type="coiled-coil region" evidence="1">
    <location>
        <begin position="96"/>
        <end position="144"/>
    </location>
</feature>
<evidence type="ECO:0000256" key="1">
    <source>
        <dbReference type="SAM" id="Coils"/>
    </source>
</evidence>
<accession>A0A0K0DPS6</accession>
<keyword evidence="3" id="KW-1185">Reference proteome</keyword>
<feature type="region of interest" description="Disordered" evidence="2">
    <location>
        <begin position="25"/>
        <end position="52"/>
    </location>
</feature>
<evidence type="ECO:0000256" key="2">
    <source>
        <dbReference type="SAM" id="MobiDB-lite"/>
    </source>
</evidence>
<sequence length="229" mass="25781">MMLMSVGNAEETIKYSEFAKGNDFENSHFPDFSDDDDDDGDDDDDDDDDDDIICLDVDDAPSCSIPKQVNVSEIVRMYLNDRSCNSPGCSGVLQLVEKLRESMEGMEERGERLSEGISDTRLEIERILEENSELKVKMSKADALINYQRLTILKLELNLNELQSPILDYPSECLNSKFGGPTDLTLEINTEPSDFLLTRKVQGVIKYCTVNGRRPKVFLEYSVLVPGSL</sequence>
<keyword evidence="1" id="KW-0175">Coiled coil</keyword>
<evidence type="ECO:0000313" key="3">
    <source>
        <dbReference type="Proteomes" id="UP000035642"/>
    </source>
</evidence>
<reference evidence="4" key="2">
    <citation type="submission" date="2017-02" db="UniProtKB">
        <authorList>
            <consortium name="WormBaseParasite"/>
        </authorList>
    </citation>
    <scope>IDENTIFICATION</scope>
</reference>
<protein>
    <submittedName>
        <fullName evidence="4">KxDL domain-containing protein</fullName>
    </submittedName>
</protein>
<evidence type="ECO:0000313" key="4">
    <source>
        <dbReference type="WBParaSite" id="ACAC_0001376501-mRNA-1"/>
    </source>
</evidence>
<proteinExistence type="predicted"/>
<dbReference type="AlphaFoldDB" id="A0A0K0DPS6"/>
<feature type="compositionally biased region" description="Acidic residues" evidence="2">
    <location>
        <begin position="32"/>
        <end position="52"/>
    </location>
</feature>
<dbReference type="Proteomes" id="UP000035642">
    <property type="component" value="Unassembled WGS sequence"/>
</dbReference>